<accession>A0ABP8SC31</accession>
<proteinExistence type="inferred from homology"/>
<keyword evidence="2" id="KW-0521">NADP</keyword>
<dbReference type="RefSeq" id="WP_346117154.1">
    <property type="nucleotide sequence ID" value="NZ_BAABGU010000005.1"/>
</dbReference>
<dbReference type="Gene3D" id="3.20.20.100">
    <property type="entry name" value="NADP-dependent oxidoreductase domain"/>
    <property type="match status" value="1"/>
</dbReference>
<evidence type="ECO:0000256" key="2">
    <source>
        <dbReference type="ARBA" id="ARBA00022857"/>
    </source>
</evidence>
<sequence length="261" mass="28924">MTTAEQPTVPLAGDARMPLLGFGTWLATGEAGYDAVLAALDAGYRHIDTATMYGNEREVGRAIKESGLRREDIFLTTKLPPDRVGRERQTIEASLSALDTDYVDLWLIHWPPSAAGDSIPVWRELLAARDENLTRTVGVSNYSVSQIDELIQATEETPAVNQIRWSPSLYDRRTHAAHRDRGVVLEGYSPFKASDLSDPVLTRIAAAHDVSPAQVVLRWHIDHEIVVIPKSVTPERIRVNADVFRFSLTAEEMRDIDALGG</sequence>
<feature type="domain" description="NADP-dependent oxidoreductase" evidence="4">
    <location>
        <begin position="20"/>
        <end position="259"/>
    </location>
</feature>
<name>A0ABP8SC31_9ACTN</name>
<dbReference type="CDD" id="cd19071">
    <property type="entry name" value="AKR_AKR1-5-like"/>
    <property type="match status" value="1"/>
</dbReference>
<organism evidence="5 6">
    <name type="scientific">Micromonospora coerulea</name>
    <dbReference type="NCBI Taxonomy" id="47856"/>
    <lineage>
        <taxon>Bacteria</taxon>
        <taxon>Bacillati</taxon>
        <taxon>Actinomycetota</taxon>
        <taxon>Actinomycetes</taxon>
        <taxon>Micromonosporales</taxon>
        <taxon>Micromonosporaceae</taxon>
        <taxon>Micromonospora</taxon>
    </lineage>
</organism>
<dbReference type="EMBL" id="BAABGU010000005">
    <property type="protein sequence ID" value="GAA4565411.1"/>
    <property type="molecule type" value="Genomic_DNA"/>
</dbReference>
<dbReference type="PRINTS" id="PR00069">
    <property type="entry name" value="ALDKETRDTASE"/>
</dbReference>
<dbReference type="PANTHER" id="PTHR43827:SF3">
    <property type="entry name" value="NADP-DEPENDENT OXIDOREDUCTASE DOMAIN-CONTAINING PROTEIN"/>
    <property type="match status" value="1"/>
</dbReference>
<evidence type="ECO:0000256" key="3">
    <source>
        <dbReference type="ARBA" id="ARBA00023002"/>
    </source>
</evidence>
<comment type="similarity">
    <text evidence="1">Belongs to the aldo/keto reductase family.</text>
</comment>
<dbReference type="InterPro" id="IPR018170">
    <property type="entry name" value="Aldo/ket_reductase_CS"/>
</dbReference>
<dbReference type="InterPro" id="IPR020471">
    <property type="entry name" value="AKR"/>
</dbReference>
<keyword evidence="6" id="KW-1185">Reference proteome</keyword>
<keyword evidence="3" id="KW-0560">Oxidoreductase</keyword>
<dbReference type="PIRSF" id="PIRSF000097">
    <property type="entry name" value="AKR"/>
    <property type="match status" value="1"/>
</dbReference>
<dbReference type="InterPro" id="IPR036812">
    <property type="entry name" value="NAD(P)_OxRdtase_dom_sf"/>
</dbReference>
<dbReference type="Proteomes" id="UP001500307">
    <property type="component" value="Unassembled WGS sequence"/>
</dbReference>
<evidence type="ECO:0000259" key="4">
    <source>
        <dbReference type="Pfam" id="PF00248"/>
    </source>
</evidence>
<dbReference type="PROSITE" id="PS00062">
    <property type="entry name" value="ALDOKETO_REDUCTASE_2"/>
    <property type="match status" value="1"/>
</dbReference>
<gene>
    <name evidence="5" type="ORF">GCM10023176_13460</name>
</gene>
<comment type="caution">
    <text evidence="5">The sequence shown here is derived from an EMBL/GenBank/DDBJ whole genome shotgun (WGS) entry which is preliminary data.</text>
</comment>
<reference evidence="6" key="1">
    <citation type="journal article" date="2019" name="Int. J. Syst. Evol. Microbiol.">
        <title>The Global Catalogue of Microorganisms (GCM) 10K type strain sequencing project: providing services to taxonomists for standard genome sequencing and annotation.</title>
        <authorList>
            <consortium name="The Broad Institute Genomics Platform"/>
            <consortium name="The Broad Institute Genome Sequencing Center for Infectious Disease"/>
            <person name="Wu L."/>
            <person name="Ma J."/>
        </authorList>
    </citation>
    <scope>NUCLEOTIDE SEQUENCE [LARGE SCALE GENOMIC DNA]</scope>
    <source>
        <strain evidence="6">JCM 3175</strain>
    </source>
</reference>
<dbReference type="InterPro" id="IPR023210">
    <property type="entry name" value="NADP_OxRdtase_dom"/>
</dbReference>
<dbReference type="Pfam" id="PF00248">
    <property type="entry name" value="Aldo_ket_red"/>
    <property type="match status" value="1"/>
</dbReference>
<dbReference type="PANTHER" id="PTHR43827">
    <property type="entry name" value="2,5-DIKETO-D-GLUCONIC ACID REDUCTASE"/>
    <property type="match status" value="1"/>
</dbReference>
<protein>
    <submittedName>
        <fullName evidence="5">Aldo/keto reductase</fullName>
    </submittedName>
</protein>
<dbReference type="PROSITE" id="PS00798">
    <property type="entry name" value="ALDOKETO_REDUCTASE_1"/>
    <property type="match status" value="1"/>
</dbReference>
<evidence type="ECO:0000313" key="5">
    <source>
        <dbReference type="EMBL" id="GAA4565411.1"/>
    </source>
</evidence>
<evidence type="ECO:0000256" key="1">
    <source>
        <dbReference type="ARBA" id="ARBA00007905"/>
    </source>
</evidence>
<evidence type="ECO:0000313" key="6">
    <source>
        <dbReference type="Proteomes" id="UP001500307"/>
    </source>
</evidence>
<dbReference type="SUPFAM" id="SSF51430">
    <property type="entry name" value="NAD(P)-linked oxidoreductase"/>
    <property type="match status" value="1"/>
</dbReference>